<evidence type="ECO:0000256" key="1">
    <source>
        <dbReference type="SAM" id="Phobius"/>
    </source>
</evidence>
<keyword evidence="1" id="KW-0472">Membrane</keyword>
<dbReference type="RefSeq" id="WP_145139174.1">
    <property type="nucleotide sequence ID" value="NZ_VLKY01000003.1"/>
</dbReference>
<sequence length="192" mass="21532">MLSRMIHAIRRLIEADRQERTAAEKELARVEDPEGLRHELRERNRRLLTWLGALSLGGLLFGLMIGRLYHDEGRPGVPVTPQVSIRQAVETTDGISGQRVFRLVLNLNQPVRYERYQPEGGLSLRLPAITLVGGERSGTVRSATGGSLSWSVRQEGRDVTVLVVRLGDEQAVQDQLKKQGDTWLLRIEAPLP</sequence>
<dbReference type="Proteomes" id="UP000316905">
    <property type="component" value="Unassembled WGS sequence"/>
</dbReference>
<accession>A0A562QIN9</accession>
<proteinExistence type="predicted"/>
<keyword evidence="1" id="KW-0812">Transmembrane</keyword>
<evidence type="ECO:0000313" key="2">
    <source>
        <dbReference type="EMBL" id="TWI56622.1"/>
    </source>
</evidence>
<protein>
    <submittedName>
        <fullName evidence="2">Uncharacterized protein</fullName>
    </submittedName>
</protein>
<feature type="transmembrane region" description="Helical" evidence="1">
    <location>
        <begin position="47"/>
        <end position="69"/>
    </location>
</feature>
<keyword evidence="1" id="KW-1133">Transmembrane helix</keyword>
<evidence type="ECO:0000313" key="3">
    <source>
        <dbReference type="Proteomes" id="UP000316905"/>
    </source>
</evidence>
<dbReference type="EMBL" id="VLKY01000003">
    <property type="protein sequence ID" value="TWI56622.1"/>
    <property type="molecule type" value="Genomic_DNA"/>
</dbReference>
<gene>
    <name evidence="2" type="ORF">IQ22_01074</name>
</gene>
<reference evidence="2 3" key="1">
    <citation type="journal article" date="2015" name="Stand. Genomic Sci.">
        <title>Genomic Encyclopedia of Bacterial and Archaeal Type Strains, Phase III: the genomes of soil and plant-associated and newly described type strains.</title>
        <authorList>
            <person name="Whitman W.B."/>
            <person name="Woyke T."/>
            <person name="Klenk H.P."/>
            <person name="Zhou Y."/>
            <person name="Lilburn T.G."/>
            <person name="Beck B.J."/>
            <person name="De Vos P."/>
            <person name="Vandamme P."/>
            <person name="Eisen J.A."/>
            <person name="Garrity G."/>
            <person name="Hugenholtz P."/>
            <person name="Kyrpides N.C."/>
        </authorList>
    </citation>
    <scope>NUCLEOTIDE SEQUENCE [LARGE SCALE GENOMIC DNA]</scope>
    <source>
        <strain evidence="2 3">CGMCC 1.6858</strain>
    </source>
</reference>
<comment type="caution">
    <text evidence="2">The sequence shown here is derived from an EMBL/GenBank/DDBJ whole genome shotgun (WGS) entry which is preliminary data.</text>
</comment>
<dbReference type="OrthoDB" id="6880633at2"/>
<keyword evidence="3" id="KW-1185">Reference proteome</keyword>
<dbReference type="AlphaFoldDB" id="A0A562QIN9"/>
<organism evidence="2 3">
    <name type="scientific">Pseudomonas duriflava</name>
    <dbReference type="NCBI Taxonomy" id="459528"/>
    <lineage>
        <taxon>Bacteria</taxon>
        <taxon>Pseudomonadati</taxon>
        <taxon>Pseudomonadota</taxon>
        <taxon>Gammaproteobacteria</taxon>
        <taxon>Pseudomonadales</taxon>
        <taxon>Pseudomonadaceae</taxon>
        <taxon>Pseudomonas</taxon>
    </lineage>
</organism>
<name>A0A562QIN9_9PSED</name>